<feature type="transmembrane region" description="Helical" evidence="1">
    <location>
        <begin position="53"/>
        <end position="70"/>
    </location>
</feature>
<evidence type="ECO:0008006" key="4">
    <source>
        <dbReference type="Google" id="ProtNLM"/>
    </source>
</evidence>
<proteinExistence type="predicted"/>
<evidence type="ECO:0000313" key="2">
    <source>
        <dbReference type="EMBL" id="RBQ24358.1"/>
    </source>
</evidence>
<sequence length="71" mass="8187">MYFTLFDIFDSCLMHTMLLFGLIVCVMMGAYLFSIEYTENTLKTILTIPISKLSFITSKFLILFIAIISIM</sequence>
<reference evidence="2 3" key="1">
    <citation type="submission" date="2018-06" db="EMBL/GenBank/DDBJ databases">
        <title>Genomic insight into two independent archaeal endosymbiosis events.</title>
        <authorList>
            <person name="Lind A.E."/>
            <person name="Lewis W.H."/>
            <person name="Spang A."/>
            <person name="Guy L."/>
            <person name="Embley M.T."/>
            <person name="Ettema T.J.G."/>
        </authorList>
    </citation>
    <scope>NUCLEOTIDE SEQUENCE [LARGE SCALE GENOMIC DNA]</scope>
    <source>
        <strain evidence="2">NOE</strain>
    </source>
</reference>
<gene>
    <name evidence="2" type="ORF">ALNOE001_02860</name>
</gene>
<keyword evidence="1" id="KW-0472">Membrane</keyword>
<comment type="caution">
    <text evidence="2">The sequence shown here is derived from an EMBL/GenBank/DDBJ whole genome shotgun (WGS) entry which is preliminary data.</text>
</comment>
<accession>A0A366MDM9</accession>
<keyword evidence="1" id="KW-0812">Transmembrane</keyword>
<keyword evidence="3" id="KW-1185">Reference proteome</keyword>
<organism evidence="2 3">
    <name type="scientific">Candidatus Methanobinarius endosymbioticus</name>
    <dbReference type="NCBI Taxonomy" id="2006182"/>
    <lineage>
        <taxon>Archaea</taxon>
        <taxon>Methanobacteriati</taxon>
        <taxon>Methanobacteriota</taxon>
        <taxon>Methanomada group</taxon>
        <taxon>Methanobacteria</taxon>
        <taxon>Methanobacteriales</taxon>
        <taxon>Methanobacteriaceae</taxon>
        <taxon>Candidatus Methanobinarius</taxon>
    </lineage>
</organism>
<dbReference type="Pfam" id="PF12730">
    <property type="entry name" value="ABC2_membrane_4"/>
    <property type="match status" value="1"/>
</dbReference>
<dbReference type="Proteomes" id="UP000253099">
    <property type="component" value="Unassembled WGS sequence"/>
</dbReference>
<evidence type="ECO:0000313" key="3">
    <source>
        <dbReference type="Proteomes" id="UP000253099"/>
    </source>
</evidence>
<keyword evidence="1" id="KW-1133">Transmembrane helix</keyword>
<evidence type="ECO:0000256" key="1">
    <source>
        <dbReference type="SAM" id="Phobius"/>
    </source>
</evidence>
<protein>
    <recommendedName>
        <fullName evidence="4">ABC3 transporter permease protein domain-containing protein</fullName>
    </recommendedName>
</protein>
<name>A0A366MDM9_9EURY</name>
<dbReference type="EMBL" id="NIZT01000005">
    <property type="protein sequence ID" value="RBQ24358.1"/>
    <property type="molecule type" value="Genomic_DNA"/>
</dbReference>
<dbReference type="AlphaFoldDB" id="A0A366MDM9"/>
<feature type="transmembrane region" description="Helical" evidence="1">
    <location>
        <begin position="12"/>
        <end position="33"/>
    </location>
</feature>